<dbReference type="PROSITE" id="PS50975">
    <property type="entry name" value="ATP_GRASP"/>
    <property type="match status" value="1"/>
</dbReference>
<dbReference type="GO" id="GO:0046872">
    <property type="term" value="F:metal ion binding"/>
    <property type="evidence" value="ECO:0007669"/>
    <property type="project" value="InterPro"/>
</dbReference>
<accession>A0A6J6S012</accession>
<dbReference type="InterPro" id="IPR011054">
    <property type="entry name" value="Rudment_hybrid_motif"/>
</dbReference>
<dbReference type="SUPFAM" id="SSF51246">
    <property type="entry name" value="Rudiment single hybrid motif"/>
    <property type="match status" value="1"/>
</dbReference>
<dbReference type="GO" id="GO:0006189">
    <property type="term" value="P:'de novo' IMP biosynthetic process"/>
    <property type="evidence" value="ECO:0007669"/>
    <property type="project" value="InterPro"/>
</dbReference>
<dbReference type="InterPro" id="IPR040686">
    <property type="entry name" value="PurK_C"/>
</dbReference>
<dbReference type="InterPro" id="IPR013815">
    <property type="entry name" value="ATP_grasp_subdomain_1"/>
</dbReference>
<evidence type="ECO:0000259" key="5">
    <source>
        <dbReference type="PROSITE" id="PS50975"/>
    </source>
</evidence>
<dbReference type="GO" id="GO:0005829">
    <property type="term" value="C:cytosol"/>
    <property type="evidence" value="ECO:0007669"/>
    <property type="project" value="TreeGrafter"/>
</dbReference>
<proteinExistence type="inferred from homology"/>
<dbReference type="Pfam" id="PF22660">
    <property type="entry name" value="RS_preATP-grasp-like"/>
    <property type="match status" value="1"/>
</dbReference>
<dbReference type="AlphaFoldDB" id="A0A6J6S012"/>
<dbReference type="NCBIfam" id="NF004680">
    <property type="entry name" value="PRK06019.1-6"/>
    <property type="match status" value="1"/>
</dbReference>
<dbReference type="SUPFAM" id="SSF52440">
    <property type="entry name" value="PreATP-grasp domain"/>
    <property type="match status" value="1"/>
</dbReference>
<dbReference type="InterPro" id="IPR003135">
    <property type="entry name" value="ATP-grasp_carboxylate-amine"/>
</dbReference>
<dbReference type="PANTHER" id="PTHR11609">
    <property type="entry name" value="PURINE BIOSYNTHESIS PROTEIN 6/7, PUR6/7"/>
    <property type="match status" value="1"/>
</dbReference>
<dbReference type="GO" id="GO:0005524">
    <property type="term" value="F:ATP binding"/>
    <property type="evidence" value="ECO:0007669"/>
    <property type="project" value="UniProtKB-KW"/>
</dbReference>
<evidence type="ECO:0000256" key="3">
    <source>
        <dbReference type="ARBA" id="ARBA00022840"/>
    </source>
</evidence>
<dbReference type="Pfam" id="PF17769">
    <property type="entry name" value="PurK_C"/>
    <property type="match status" value="1"/>
</dbReference>
<dbReference type="Gene3D" id="3.30.1490.20">
    <property type="entry name" value="ATP-grasp fold, A domain"/>
    <property type="match status" value="1"/>
</dbReference>
<dbReference type="HAMAP" id="MF_01928">
    <property type="entry name" value="PurK"/>
    <property type="match status" value="1"/>
</dbReference>
<dbReference type="InterPro" id="IPR054350">
    <property type="entry name" value="PurT/PurK_preATP-grasp"/>
</dbReference>
<gene>
    <name evidence="6" type="ORF">UFOPK2782_00139</name>
</gene>
<reference evidence="6" key="1">
    <citation type="submission" date="2020-05" db="EMBL/GenBank/DDBJ databases">
        <authorList>
            <person name="Chiriac C."/>
            <person name="Salcher M."/>
            <person name="Ghai R."/>
            <person name="Kavagutti S V."/>
        </authorList>
    </citation>
    <scope>NUCLEOTIDE SEQUENCE</scope>
</reference>
<dbReference type="InterPro" id="IPR011761">
    <property type="entry name" value="ATP-grasp"/>
</dbReference>
<dbReference type="InterPro" id="IPR005875">
    <property type="entry name" value="PurK"/>
</dbReference>
<dbReference type="PANTHER" id="PTHR11609:SF5">
    <property type="entry name" value="PHOSPHORIBOSYLAMINOIMIDAZOLE CARBOXYLASE"/>
    <property type="match status" value="1"/>
</dbReference>
<evidence type="ECO:0000256" key="4">
    <source>
        <dbReference type="ARBA" id="ARBA00025704"/>
    </source>
</evidence>
<dbReference type="InterPro" id="IPR016185">
    <property type="entry name" value="PreATP-grasp_dom_sf"/>
</dbReference>
<sequence length="370" mass="40510">MSFPKVGVIGAGQLARMLAVAANDLGIDFKVLAAIPNDSAAQVSHFTLGDYTSIDSVLEFAKGCDVLTFEHELVPQSVIKAVEAAGVKVYPRSESFTYSQDKLEMRKKITQLNLPNPKWQKYQGQECELAFPLIAKLPSGGYDGRGVFPIDSEAQLKELHQKTGTLLLEEKLNFDYEISVMVARSPHNQAATWPATLTIQSDGICSLTVTPVPDISDALANKVQVAALEIAAGISLVGVMAVEMFIVGEDFYINELALRPHNSGHWSIEGCVTSQFEQHLRAILDLPLGSTALRNKYAVMGNVLGGAKSDMYRPYLHLMARNPELKFHQYGKEVKPGRKIGHVTLCGENLLQLQLEVAHAVDYMNGVIDE</sequence>
<dbReference type="Pfam" id="PF02222">
    <property type="entry name" value="ATP-grasp"/>
    <property type="match status" value="1"/>
</dbReference>
<dbReference type="Gene3D" id="3.40.50.20">
    <property type="match status" value="1"/>
</dbReference>
<name>A0A6J6S012_9ZZZZ</name>
<evidence type="ECO:0000313" key="6">
    <source>
        <dbReference type="EMBL" id="CAB4728113.1"/>
    </source>
</evidence>
<organism evidence="6">
    <name type="scientific">freshwater metagenome</name>
    <dbReference type="NCBI Taxonomy" id="449393"/>
    <lineage>
        <taxon>unclassified sequences</taxon>
        <taxon>metagenomes</taxon>
        <taxon>ecological metagenomes</taxon>
    </lineage>
</organism>
<feature type="domain" description="ATP-grasp" evidence="5">
    <location>
        <begin position="106"/>
        <end position="284"/>
    </location>
</feature>
<dbReference type="SUPFAM" id="SSF56059">
    <property type="entry name" value="Glutathione synthetase ATP-binding domain-like"/>
    <property type="match status" value="1"/>
</dbReference>
<dbReference type="Gene3D" id="3.30.470.20">
    <property type="entry name" value="ATP-grasp fold, B domain"/>
    <property type="match status" value="1"/>
</dbReference>
<dbReference type="NCBIfam" id="TIGR01161">
    <property type="entry name" value="purK"/>
    <property type="match status" value="1"/>
</dbReference>
<dbReference type="NCBIfam" id="NF004679">
    <property type="entry name" value="PRK06019.1-5"/>
    <property type="match status" value="1"/>
</dbReference>
<keyword evidence="1" id="KW-0547">Nucleotide-binding</keyword>
<keyword evidence="3" id="KW-0067">ATP-binding</keyword>
<evidence type="ECO:0000256" key="2">
    <source>
        <dbReference type="ARBA" id="ARBA00022755"/>
    </source>
</evidence>
<evidence type="ECO:0000256" key="1">
    <source>
        <dbReference type="ARBA" id="ARBA00022741"/>
    </source>
</evidence>
<comment type="pathway">
    <text evidence="4">Purine metabolism.</text>
</comment>
<dbReference type="GO" id="GO:0004638">
    <property type="term" value="F:phosphoribosylaminoimidazole carboxylase activity"/>
    <property type="evidence" value="ECO:0007669"/>
    <property type="project" value="InterPro"/>
</dbReference>
<keyword evidence="2" id="KW-0658">Purine biosynthesis</keyword>
<protein>
    <submittedName>
        <fullName evidence="6">Unannotated protein</fullName>
    </submittedName>
</protein>
<dbReference type="EMBL" id="CAEZYS010000008">
    <property type="protein sequence ID" value="CAB4728113.1"/>
    <property type="molecule type" value="Genomic_DNA"/>
</dbReference>